<dbReference type="InterPro" id="IPR000834">
    <property type="entry name" value="Peptidase_M14"/>
</dbReference>
<accession>A0ABM9WQD5</accession>
<sequence length="893" mass="100256">MLKLIRLSRPKRPLICALIWACSFATPAFLNAKPVFNQYQQSVPTVKDTLGYEMGARISSPDAIYKYFQTLSERYSERVRLIEYGRSWEDRPLYFVAVSAPHHIAQLDKYSQRMAAFGDPRKTSAREAEQLMNKLPSSVWLSYGVHGNEISSPEAAMMTLYHLLADTSDETKNWLENTVVFIDPLQNPDGRARFVSRYYATVGLTHDADRRSAEHNEPWPQGRSNHYLFDLNRDWIALTQPEIKGQVAALKEFPPLLFVDLHEMGGDSSYYFTPEARPYNPYITESQREILHWVGRNNAKWFDNAGYDYYTREIFDAFYPGYGASWPLYSGSVAMTYEMASARGHTFARKDGTTLTYLDGVERHFTSSLATIQTASERREALLRRYRDYRVSAVNEGRESEQRTLIIADSKNVAGQQRLASLLQEHGIEVTRNSNAIDACGNQYPEGSYFIDMAQPNYRLIRVLLDEQINMAGDFIEQQQQRKANLLADQIYDVTGWSLPLMFNVNISACDEVVRVPTAQERIEPIKPGTVHNLEARVAFLVRSGDTNSSRFIASALRAGVNLKQSELSFTHEKAGTFAAGSVIVTRADNQRSDLPSVLTRLARETGVDIVGVDSSWIVKGPNFGSENVQSLAAPTIAMAWDEPVSSLSAGHTRFVIERQIGYPVMAIRTTQLVQSDLAGIDVLVMPESQASYSSYFSTASVEKLRRWVEHGGVLITLGSATGWAVEANLLSTHMEYAADSATPAMNEEETLQAAQLIESESQLKEVVKASDKRPDYVPGALVRVKVDQNHWLTAGVQRDLVATFTGDQVFAPLSIDDGRNLAWFAQQEEVLASGLLWPEIKRQIPFKPQLMVEPMGDGMLIAYAQSPTYRAYMDGWIPILTNSLFLAPAKTH</sequence>
<dbReference type="SUPFAM" id="SSF52317">
    <property type="entry name" value="Class I glutamine amidotransferase-like"/>
    <property type="match status" value="1"/>
</dbReference>
<keyword evidence="6" id="KW-0482">Metalloprotease</keyword>
<evidence type="ECO:0000313" key="11">
    <source>
        <dbReference type="Proteomes" id="UP000016543"/>
    </source>
</evidence>
<evidence type="ECO:0000256" key="6">
    <source>
        <dbReference type="ARBA" id="ARBA00023049"/>
    </source>
</evidence>
<evidence type="ECO:0000313" key="10">
    <source>
        <dbReference type="EMBL" id="EAQ33232.1"/>
    </source>
</evidence>
<comment type="cofactor">
    <cofactor evidence="1">
        <name>Zn(2+)</name>
        <dbReference type="ChEBI" id="CHEBI:29105"/>
    </cofactor>
</comment>
<dbReference type="Proteomes" id="UP000016543">
    <property type="component" value="Unassembled WGS sequence"/>
</dbReference>
<dbReference type="SMART" id="SM00631">
    <property type="entry name" value="Zn_pept"/>
    <property type="match status" value="1"/>
</dbReference>
<dbReference type="PANTHER" id="PTHR11705:SF143">
    <property type="entry name" value="SLL0236 PROTEIN"/>
    <property type="match status" value="1"/>
</dbReference>
<dbReference type="SUPFAM" id="SSF53187">
    <property type="entry name" value="Zn-dependent exopeptidases"/>
    <property type="match status" value="1"/>
</dbReference>
<keyword evidence="11" id="KW-1185">Reference proteome</keyword>
<keyword evidence="3" id="KW-0645">Protease</keyword>
<evidence type="ECO:0000256" key="8">
    <source>
        <dbReference type="SAM" id="SignalP"/>
    </source>
</evidence>
<evidence type="ECO:0000256" key="3">
    <source>
        <dbReference type="ARBA" id="ARBA00022670"/>
    </source>
</evidence>
<feature type="chain" id="PRO_5046059765" evidence="8">
    <location>
        <begin position="33"/>
        <end position="893"/>
    </location>
</feature>
<gene>
    <name evidence="10" type="ORF">OS145_02650</name>
</gene>
<evidence type="ECO:0000256" key="1">
    <source>
        <dbReference type="ARBA" id="ARBA00001947"/>
    </source>
</evidence>
<protein>
    <submittedName>
        <fullName evidence="10">Conserved secreted Zn-dependent enzyme deacylase/carboxypeptidase superfamily protein</fullName>
    </submittedName>
</protein>
<comment type="caution">
    <text evidence="10">The sequence shown here is derived from an EMBL/GenBank/DDBJ whole genome shotgun (WGS) entry which is preliminary data.</text>
</comment>
<evidence type="ECO:0000256" key="4">
    <source>
        <dbReference type="ARBA" id="ARBA00022801"/>
    </source>
</evidence>
<evidence type="ECO:0000256" key="7">
    <source>
        <dbReference type="PROSITE-ProRule" id="PRU01379"/>
    </source>
</evidence>
<dbReference type="PROSITE" id="PS52035">
    <property type="entry name" value="PEPTIDASE_M14"/>
    <property type="match status" value="1"/>
</dbReference>
<reference evidence="10 11" key="1">
    <citation type="submission" date="2006-01" db="EMBL/GenBank/DDBJ databases">
        <authorList>
            <person name="Brettar I."/>
            <person name="Hofle M."/>
            <person name="Ferriera S."/>
            <person name="Johnson J."/>
            <person name="Kravitz S."/>
            <person name="Halpern A."/>
            <person name="Remington K."/>
            <person name="Beeson K."/>
            <person name="Tran B."/>
            <person name="Rogers Y.-H."/>
            <person name="Friedman R."/>
            <person name="Venter J.C."/>
        </authorList>
    </citation>
    <scope>NUCLEOTIDE SEQUENCE [LARGE SCALE GENOMIC DNA]</scope>
    <source>
        <strain evidence="10 11">OS145</strain>
    </source>
</reference>
<dbReference type="Gene3D" id="3.40.630.10">
    <property type="entry name" value="Zn peptidases"/>
    <property type="match status" value="1"/>
</dbReference>
<dbReference type="EMBL" id="AAMX01000001">
    <property type="protein sequence ID" value="EAQ33232.1"/>
    <property type="molecule type" value="Genomic_DNA"/>
</dbReference>
<dbReference type="PANTHER" id="PTHR11705">
    <property type="entry name" value="PROTEASE FAMILY M14 CARBOXYPEPTIDASE A,B"/>
    <property type="match status" value="1"/>
</dbReference>
<proteinExistence type="inferred from homology"/>
<evidence type="ECO:0000256" key="5">
    <source>
        <dbReference type="ARBA" id="ARBA00022833"/>
    </source>
</evidence>
<evidence type="ECO:0000259" key="9">
    <source>
        <dbReference type="PROSITE" id="PS52035"/>
    </source>
</evidence>
<dbReference type="RefSeq" id="WP_006953960.1">
    <property type="nucleotide sequence ID" value="NZ_AAMX01000001.1"/>
</dbReference>
<name>A0ABM9WQD5_9GAMM</name>
<dbReference type="InterPro" id="IPR029062">
    <property type="entry name" value="Class_I_gatase-like"/>
</dbReference>
<keyword evidence="5" id="KW-0862">Zinc</keyword>
<organism evidence="10 11">
    <name type="scientific">Idiomarina baltica OS145</name>
    <dbReference type="NCBI Taxonomy" id="314276"/>
    <lineage>
        <taxon>Bacteria</taxon>
        <taxon>Pseudomonadati</taxon>
        <taxon>Pseudomonadota</taxon>
        <taxon>Gammaproteobacteria</taxon>
        <taxon>Alteromonadales</taxon>
        <taxon>Idiomarinaceae</taxon>
        <taxon>Idiomarina</taxon>
    </lineage>
</organism>
<keyword evidence="4" id="KW-0378">Hydrolase</keyword>
<keyword evidence="8" id="KW-0732">Signal</keyword>
<feature type="domain" description="Peptidase M14" evidence="9">
    <location>
        <begin position="57"/>
        <end position="389"/>
    </location>
</feature>
<evidence type="ECO:0000256" key="2">
    <source>
        <dbReference type="ARBA" id="ARBA00005988"/>
    </source>
</evidence>
<feature type="signal peptide" evidence="8">
    <location>
        <begin position="1"/>
        <end position="32"/>
    </location>
</feature>
<comment type="caution">
    <text evidence="7">Lacks conserved residue(s) required for the propagation of feature annotation.</text>
</comment>
<dbReference type="Gene3D" id="3.40.50.880">
    <property type="match status" value="1"/>
</dbReference>
<dbReference type="Pfam" id="PF00246">
    <property type="entry name" value="Peptidase_M14"/>
    <property type="match status" value="1"/>
</dbReference>
<comment type="similarity">
    <text evidence="2 7">Belongs to the peptidase M14 family.</text>
</comment>